<name>A0A7L4ZXV3_9BACT</name>
<dbReference type="Proteomes" id="UP000326380">
    <property type="component" value="Unassembled WGS sequence"/>
</dbReference>
<evidence type="ECO:0000313" key="2">
    <source>
        <dbReference type="Proteomes" id="UP000326380"/>
    </source>
</evidence>
<accession>A0A7L4ZXV3</accession>
<dbReference type="RefSeq" id="WP_151078652.1">
    <property type="nucleotide sequence ID" value="NZ_CP047647.1"/>
</dbReference>
<dbReference type="EMBL" id="VTWU01000003">
    <property type="protein sequence ID" value="KAA9333232.1"/>
    <property type="molecule type" value="Genomic_DNA"/>
</dbReference>
<organism evidence="1 2">
    <name type="scientific">Hymenobacter busanensis</name>
    <dbReference type="NCBI Taxonomy" id="2607656"/>
    <lineage>
        <taxon>Bacteria</taxon>
        <taxon>Pseudomonadati</taxon>
        <taxon>Bacteroidota</taxon>
        <taxon>Cytophagia</taxon>
        <taxon>Cytophagales</taxon>
        <taxon>Hymenobacteraceae</taxon>
        <taxon>Hymenobacter</taxon>
    </lineage>
</organism>
<keyword evidence="2" id="KW-1185">Reference proteome</keyword>
<comment type="caution">
    <text evidence="1">The sequence shown here is derived from an EMBL/GenBank/DDBJ whole genome shotgun (WGS) entry which is preliminary data.</text>
</comment>
<reference evidence="1 2" key="1">
    <citation type="submission" date="2019-09" db="EMBL/GenBank/DDBJ databases">
        <title>Genome sequence of Hymenobacter sp. M3.</title>
        <authorList>
            <person name="Srinivasan S."/>
        </authorList>
    </citation>
    <scope>NUCLEOTIDE SEQUENCE [LARGE SCALE GENOMIC DNA]</scope>
    <source>
        <strain evidence="1 2">M3</strain>
    </source>
</reference>
<evidence type="ECO:0000313" key="1">
    <source>
        <dbReference type="EMBL" id="KAA9333232.1"/>
    </source>
</evidence>
<sequence>MLLRFFFGLLLLLLSATGQAQELPSATSPVDVILRNDGQEIPARVLVVTPTQIRYLALADSARRPTDTLDMARPEVFLVRYANGTKELMNPAAETPAPENTLVGLTATQRQQKGRADARKYYKPSKGVFWGTFGATYAGALIVVGPLAGIGTGVALGVTPPKRENLHAPQPELLNDADYYTGYRKQAQGRKAGKAAAGFGVALGSQVVLLIVILAALFSTH</sequence>
<gene>
    <name evidence="1" type="ORF">F0P96_09650</name>
</gene>
<dbReference type="AlphaFoldDB" id="A0A7L4ZXV3"/>
<proteinExistence type="predicted"/>
<protein>
    <submittedName>
        <fullName evidence="1">Uncharacterized protein</fullName>
    </submittedName>
</protein>